<evidence type="ECO:0000313" key="2">
    <source>
        <dbReference type="Proteomes" id="UP001519309"/>
    </source>
</evidence>
<accession>A0ABS4M4C1</accession>
<dbReference type="PANTHER" id="PTHR40045">
    <property type="entry name" value="YCGG FAMILY PROTEIN"/>
    <property type="match status" value="1"/>
</dbReference>
<name>A0ABS4M4C1_9ACTN</name>
<sequence>MSRLWPATEQPQTDVLGRFPGWISQTYEAFAGKLLDKERGYPCYFGVQGQQRGNNWFTVFDASFPAEHGVRALADALVEFREQARRGPKRQTLIVFAGPPEPRAELADHHAAFWTLLRDLSAIDTEPWPEGFPTDTADPAWQWCFAGEPWFTFMASPGYHHRDSRNLGPCLTLVFQTRRVFEGLGGSTVAGQAAKQRIREDLERYDTVPPHPYLGDPMFSSVHKWRQYALPDDQSVGIPEKCPFAG</sequence>
<organism evidence="1 2">
    <name type="scientific">Streptomyces griseochromogenes</name>
    <dbReference type="NCBI Taxonomy" id="68214"/>
    <lineage>
        <taxon>Bacteria</taxon>
        <taxon>Bacillati</taxon>
        <taxon>Actinomycetota</taxon>
        <taxon>Actinomycetes</taxon>
        <taxon>Kitasatosporales</taxon>
        <taxon>Streptomycetaceae</taxon>
        <taxon>Streptomyces</taxon>
    </lineage>
</organism>
<proteinExistence type="predicted"/>
<dbReference type="Proteomes" id="UP001519309">
    <property type="component" value="Unassembled WGS sequence"/>
</dbReference>
<keyword evidence="2" id="KW-1185">Reference proteome</keyword>
<dbReference type="Pfam" id="PF08892">
    <property type="entry name" value="YqcI_YcgG"/>
    <property type="match status" value="1"/>
</dbReference>
<comment type="caution">
    <text evidence="1">The sequence shown here is derived from an EMBL/GenBank/DDBJ whole genome shotgun (WGS) entry which is preliminary data.</text>
</comment>
<gene>
    <name evidence="1" type="ORF">J2Z21_007502</name>
</gene>
<reference evidence="1 2" key="1">
    <citation type="submission" date="2021-03" db="EMBL/GenBank/DDBJ databases">
        <title>Genomic Encyclopedia of Type Strains, Phase IV (KMG-IV): sequencing the most valuable type-strain genomes for metagenomic binning, comparative biology and taxonomic classification.</title>
        <authorList>
            <person name="Goeker M."/>
        </authorList>
    </citation>
    <scope>NUCLEOTIDE SEQUENCE [LARGE SCALE GENOMIC DNA]</scope>
    <source>
        <strain evidence="1 2">DSM 40499</strain>
    </source>
</reference>
<protein>
    <submittedName>
        <fullName evidence="1">FPC/CPF motif-containing protein YcgG</fullName>
    </submittedName>
</protein>
<dbReference type="EMBL" id="JAGGLP010000022">
    <property type="protein sequence ID" value="MBP2054493.1"/>
    <property type="molecule type" value="Genomic_DNA"/>
</dbReference>
<dbReference type="InterPro" id="IPR014988">
    <property type="entry name" value="Uncharacterised_YqcI/YcgG"/>
</dbReference>
<evidence type="ECO:0000313" key="1">
    <source>
        <dbReference type="EMBL" id="MBP2054493.1"/>
    </source>
</evidence>
<dbReference type="PANTHER" id="PTHR40045:SF1">
    <property type="entry name" value="YQCI_YCGG FAMILY PROTEIN"/>
    <property type="match status" value="1"/>
</dbReference>
<dbReference type="RefSeq" id="WP_208870296.1">
    <property type="nucleotide sequence ID" value="NZ_CP016279.1"/>
</dbReference>